<dbReference type="EMBL" id="JBHUKR010000022">
    <property type="protein sequence ID" value="MFD2421609.1"/>
    <property type="molecule type" value="Genomic_DNA"/>
</dbReference>
<gene>
    <name evidence="1" type="ORF">ACFSXZ_35290</name>
</gene>
<proteinExistence type="predicted"/>
<evidence type="ECO:0000313" key="1">
    <source>
        <dbReference type="EMBL" id="MFD2421609.1"/>
    </source>
</evidence>
<name>A0ABW5G3Y0_9PSEU</name>
<comment type="caution">
    <text evidence="1">The sequence shown here is derived from an EMBL/GenBank/DDBJ whole genome shotgun (WGS) entry which is preliminary data.</text>
</comment>
<reference evidence="2" key="1">
    <citation type="journal article" date="2019" name="Int. J. Syst. Evol. Microbiol.">
        <title>The Global Catalogue of Microorganisms (GCM) 10K type strain sequencing project: providing services to taxonomists for standard genome sequencing and annotation.</title>
        <authorList>
            <consortium name="The Broad Institute Genomics Platform"/>
            <consortium name="The Broad Institute Genome Sequencing Center for Infectious Disease"/>
            <person name="Wu L."/>
            <person name="Ma J."/>
        </authorList>
    </citation>
    <scope>NUCLEOTIDE SEQUENCE [LARGE SCALE GENOMIC DNA]</scope>
    <source>
        <strain evidence="2">CGMCC 4.7645</strain>
    </source>
</reference>
<organism evidence="1 2">
    <name type="scientific">Amycolatopsis pigmentata</name>
    <dbReference type="NCBI Taxonomy" id="450801"/>
    <lineage>
        <taxon>Bacteria</taxon>
        <taxon>Bacillati</taxon>
        <taxon>Actinomycetota</taxon>
        <taxon>Actinomycetes</taxon>
        <taxon>Pseudonocardiales</taxon>
        <taxon>Pseudonocardiaceae</taxon>
        <taxon>Amycolatopsis</taxon>
    </lineage>
</organism>
<sequence>MTTTETPARTQAILFRVLADHLSFFPDLPQTNLTGPYEAHDGAVRLQVSGNTYGAAPVLAWAKTLAEPTIRIRPQSQEPDDRRIQVKATGDIDELTVTVWSVDDGALRPLYQRVDERGNAWTILTLDQLAEFVREPQAVTA</sequence>
<keyword evidence="2" id="KW-1185">Reference proteome</keyword>
<protein>
    <submittedName>
        <fullName evidence="1">Uncharacterized protein</fullName>
    </submittedName>
</protein>
<dbReference type="RefSeq" id="WP_378270290.1">
    <property type="nucleotide sequence ID" value="NZ_JBHUKR010000022.1"/>
</dbReference>
<dbReference type="Proteomes" id="UP001597417">
    <property type="component" value="Unassembled WGS sequence"/>
</dbReference>
<accession>A0ABW5G3Y0</accession>
<evidence type="ECO:0000313" key="2">
    <source>
        <dbReference type="Proteomes" id="UP001597417"/>
    </source>
</evidence>